<reference evidence="1" key="1">
    <citation type="submission" date="2021-04" db="EMBL/GenBank/DDBJ databases">
        <title>Whole genome sequencing of Enterococci isolates from hospitalized patients.</title>
        <authorList>
            <person name="Ogoti B.M."/>
            <person name="Onyambu F.G."/>
        </authorList>
    </citation>
    <scope>NUCLEOTIDE SEQUENCE</scope>
    <source>
        <strain evidence="1">242</strain>
    </source>
</reference>
<sequence length="78" mass="9282">MKKTKEELISYYERQLEKVISVYGNDWRKEDYIKCAKEDLEAVKAVVNGNEKYISIDNMLILYVPFRENCTVNIKDQN</sequence>
<evidence type="ECO:0000313" key="1">
    <source>
        <dbReference type="EMBL" id="MBR8644219.1"/>
    </source>
</evidence>
<comment type="caution">
    <text evidence="1">The sequence shown here is derived from an EMBL/GenBank/DDBJ whole genome shotgun (WGS) entry which is preliminary data.</text>
</comment>
<accession>A0A941J9Y2</accession>
<name>A0A941J9Y2_9BACI</name>
<proteinExistence type="predicted"/>
<gene>
    <name evidence="1" type="ORF">KEH51_05020</name>
</gene>
<dbReference type="Proteomes" id="UP000680045">
    <property type="component" value="Unassembled WGS sequence"/>
</dbReference>
<protein>
    <submittedName>
        <fullName evidence="1">Uncharacterized protein</fullName>
    </submittedName>
</protein>
<dbReference type="AlphaFoldDB" id="A0A941J9Y2"/>
<dbReference type="EMBL" id="JAGTPW010000006">
    <property type="protein sequence ID" value="MBR8644219.1"/>
    <property type="molecule type" value="Genomic_DNA"/>
</dbReference>
<evidence type="ECO:0000313" key="2">
    <source>
        <dbReference type="Proteomes" id="UP000680045"/>
    </source>
</evidence>
<organism evidence="1 2">
    <name type="scientific">Peribacillus frigoritolerans</name>
    <dbReference type="NCBI Taxonomy" id="450367"/>
    <lineage>
        <taxon>Bacteria</taxon>
        <taxon>Bacillati</taxon>
        <taxon>Bacillota</taxon>
        <taxon>Bacilli</taxon>
        <taxon>Bacillales</taxon>
        <taxon>Bacillaceae</taxon>
        <taxon>Peribacillus</taxon>
    </lineage>
</organism>